<reference evidence="2 3" key="1">
    <citation type="submission" date="2018-02" db="EMBL/GenBank/DDBJ databases">
        <title>Genome sequence of the basidiomycete white-rot fungus Phlebia centrifuga.</title>
        <authorList>
            <person name="Granchi Z."/>
            <person name="Peng M."/>
            <person name="de Vries R.P."/>
            <person name="Hilden K."/>
            <person name="Makela M.R."/>
            <person name="Grigoriev I."/>
            <person name="Riley R."/>
        </authorList>
    </citation>
    <scope>NUCLEOTIDE SEQUENCE [LARGE SCALE GENOMIC DNA]</scope>
    <source>
        <strain evidence="2 3">FBCC195</strain>
    </source>
</reference>
<feature type="transmembrane region" description="Helical" evidence="1">
    <location>
        <begin position="125"/>
        <end position="146"/>
    </location>
</feature>
<dbReference type="EMBL" id="MLYV02000917">
    <property type="protein sequence ID" value="PSR75214.1"/>
    <property type="molecule type" value="Genomic_DNA"/>
</dbReference>
<keyword evidence="1" id="KW-0812">Transmembrane</keyword>
<accession>A0A2R6NR97</accession>
<proteinExistence type="predicted"/>
<feature type="transmembrane region" description="Helical" evidence="1">
    <location>
        <begin position="63"/>
        <end position="81"/>
    </location>
</feature>
<dbReference type="Proteomes" id="UP000186601">
    <property type="component" value="Unassembled WGS sequence"/>
</dbReference>
<evidence type="ECO:0000256" key="1">
    <source>
        <dbReference type="SAM" id="Phobius"/>
    </source>
</evidence>
<evidence type="ECO:0000313" key="2">
    <source>
        <dbReference type="EMBL" id="PSR75214.1"/>
    </source>
</evidence>
<keyword evidence="3" id="KW-1185">Reference proteome</keyword>
<dbReference type="AlphaFoldDB" id="A0A2R6NR97"/>
<dbReference type="OrthoDB" id="2803865at2759"/>
<gene>
    <name evidence="2" type="ORF">PHLCEN_2v9255</name>
</gene>
<keyword evidence="1" id="KW-1133">Transmembrane helix</keyword>
<evidence type="ECO:0000313" key="3">
    <source>
        <dbReference type="Proteomes" id="UP000186601"/>
    </source>
</evidence>
<name>A0A2R6NR97_9APHY</name>
<keyword evidence="1" id="KW-0472">Membrane</keyword>
<sequence length="159" mass="17801">MYAIWGKDGRILATIALIGLVNPSMRTTYIGVPTPSFTGVWRAVSLARLLLPQKIYTKPTIDIAGTGFTAFMQLVVLILTLLKTASIWKVLWKSTVTTPLSILLLRDGWKSLWNVSKYGIHKLDVIIRINFSCLAGISFLSIPFLVRFSIILAHQLRED</sequence>
<comment type="caution">
    <text evidence="2">The sequence shown here is derived from an EMBL/GenBank/DDBJ whole genome shotgun (WGS) entry which is preliminary data.</text>
</comment>
<organism evidence="2 3">
    <name type="scientific">Hermanssonia centrifuga</name>
    <dbReference type="NCBI Taxonomy" id="98765"/>
    <lineage>
        <taxon>Eukaryota</taxon>
        <taxon>Fungi</taxon>
        <taxon>Dikarya</taxon>
        <taxon>Basidiomycota</taxon>
        <taxon>Agaricomycotina</taxon>
        <taxon>Agaricomycetes</taxon>
        <taxon>Polyporales</taxon>
        <taxon>Meruliaceae</taxon>
        <taxon>Hermanssonia</taxon>
    </lineage>
</organism>
<protein>
    <submittedName>
        <fullName evidence="2">Uncharacterized protein</fullName>
    </submittedName>
</protein>